<accession>A0A679K250</accession>
<sequence>MNHAIEKAIKRFVSGMDVSIEAVNFIELALDDGFASDDYMQQTVEMLAMYRPGGGEFLFDTGAIKQRLIETIEYLRRTA</sequence>
<dbReference type="EMBL" id="LR743511">
    <property type="protein sequence ID" value="CAA2145111.1"/>
    <property type="molecule type" value="Genomic_DNA"/>
</dbReference>
<proteinExistence type="predicted"/>
<protein>
    <submittedName>
        <fullName evidence="1">Uncharacterized protein</fullName>
    </submittedName>
</protein>
<dbReference type="AlphaFoldDB" id="A0A679K250"/>
<organism evidence="1">
    <name type="scientific">Methylobacterium bullatum</name>
    <dbReference type="NCBI Taxonomy" id="570505"/>
    <lineage>
        <taxon>Bacteria</taxon>
        <taxon>Pseudomonadati</taxon>
        <taxon>Pseudomonadota</taxon>
        <taxon>Alphaproteobacteria</taxon>
        <taxon>Hyphomicrobiales</taxon>
        <taxon>Methylobacteriaceae</taxon>
        <taxon>Methylobacterium</taxon>
    </lineage>
</organism>
<gene>
    <name evidence="1" type="ORF">MBLL_04233</name>
</gene>
<reference evidence="1" key="1">
    <citation type="submission" date="2019-12" db="EMBL/GenBank/DDBJ databases">
        <authorList>
            <person name="Cremers G."/>
        </authorList>
    </citation>
    <scope>NUCLEOTIDE SEQUENCE</scope>
    <source>
        <strain evidence="1">Mbul2</strain>
    </source>
</reference>
<evidence type="ECO:0000313" key="1">
    <source>
        <dbReference type="EMBL" id="CAA2145111.1"/>
    </source>
</evidence>
<name>A0A679K250_9HYPH</name>
<dbReference type="RefSeq" id="WP_339163522.1">
    <property type="nucleotide sequence ID" value="NZ_LR743511.1"/>
</dbReference>